<evidence type="ECO:0000256" key="2">
    <source>
        <dbReference type="ARBA" id="ARBA00022827"/>
    </source>
</evidence>
<dbReference type="InterPro" id="IPR016164">
    <property type="entry name" value="FAD-linked_Oxase-like_C"/>
</dbReference>
<dbReference type="InterPro" id="IPR016167">
    <property type="entry name" value="FAD-bd_PCMH_sub1"/>
</dbReference>
<accession>A0A6I6L1I7</accession>
<evidence type="ECO:0000259" key="3">
    <source>
        <dbReference type="PROSITE" id="PS51387"/>
    </source>
</evidence>
<dbReference type="Gene3D" id="3.40.462.10">
    <property type="entry name" value="FAD-linked oxidases, C-terminal domain"/>
    <property type="match status" value="1"/>
</dbReference>
<dbReference type="AlphaFoldDB" id="A0A6I6L1I7"/>
<keyword evidence="1" id="KW-0285">Flavoprotein</keyword>
<dbReference type="PROSITE" id="PS51387">
    <property type="entry name" value="FAD_PCMH"/>
    <property type="match status" value="1"/>
</dbReference>
<evidence type="ECO:0000313" key="4">
    <source>
        <dbReference type="EMBL" id="QGY79275.1"/>
    </source>
</evidence>
<dbReference type="GO" id="GO:0071949">
    <property type="term" value="F:FAD binding"/>
    <property type="evidence" value="ECO:0007669"/>
    <property type="project" value="InterPro"/>
</dbReference>
<proteinExistence type="predicted"/>
<dbReference type="InterPro" id="IPR016170">
    <property type="entry name" value="Cytok_DH_C_sf"/>
</dbReference>
<dbReference type="Gene3D" id="3.30.43.10">
    <property type="entry name" value="Uridine Diphospho-n-acetylenolpyruvylglucosamine Reductase, domain 2"/>
    <property type="match status" value="1"/>
</dbReference>
<keyword evidence="2" id="KW-0274">FAD</keyword>
<dbReference type="PANTHER" id="PTHR11748:SF114">
    <property type="entry name" value="ARYL-ALCOHOL OXIDASE VANILLYL-ALCOHOL OXIDASE (AFU_ORTHOLOGUE AFUA_3G09500)-RELATED"/>
    <property type="match status" value="1"/>
</dbReference>
<dbReference type="InterPro" id="IPR016166">
    <property type="entry name" value="FAD-bd_PCMH"/>
</dbReference>
<dbReference type="GO" id="GO:0004458">
    <property type="term" value="F:D-lactate dehydrogenase (cytochrome) activity"/>
    <property type="evidence" value="ECO:0007669"/>
    <property type="project" value="TreeGrafter"/>
</dbReference>
<name>A0A6I6L1I7_9SPHN</name>
<dbReference type="InterPro" id="IPR016169">
    <property type="entry name" value="FAD-bd_PCMH_sub2"/>
</dbReference>
<evidence type="ECO:0000313" key="5">
    <source>
        <dbReference type="Proteomes" id="UP000428803"/>
    </source>
</evidence>
<dbReference type="KEGG" id="slaa:EUU25_00750"/>
<dbReference type="SUPFAM" id="SSF56176">
    <property type="entry name" value="FAD-binding/transporter-associated domain-like"/>
    <property type="match status" value="1"/>
</dbReference>
<dbReference type="GO" id="GO:1903457">
    <property type="term" value="P:lactate catabolic process"/>
    <property type="evidence" value="ECO:0007669"/>
    <property type="project" value="TreeGrafter"/>
</dbReference>
<protein>
    <submittedName>
        <fullName evidence="4">FAD-binding oxidoreductase</fullName>
    </submittedName>
</protein>
<dbReference type="Proteomes" id="UP000428803">
    <property type="component" value="Chromosome"/>
</dbReference>
<organism evidence="4 5">
    <name type="scientific">Sphingorhabdus lacus</name>
    <dbReference type="NCBI Taxonomy" id="392610"/>
    <lineage>
        <taxon>Bacteria</taxon>
        <taxon>Pseudomonadati</taxon>
        <taxon>Pseudomonadota</taxon>
        <taxon>Alphaproteobacteria</taxon>
        <taxon>Sphingomonadales</taxon>
        <taxon>Sphingomonadaceae</taxon>
        <taxon>Sphingorhabdus</taxon>
    </lineage>
</organism>
<reference evidence="5" key="1">
    <citation type="submission" date="2019-01" db="EMBL/GenBank/DDBJ databases">
        <title>Sphingorhabdus lacus sp.nov., isolated from an oligotrophic freshwater lake.</title>
        <authorList>
            <person name="Park M."/>
        </authorList>
    </citation>
    <scope>NUCLEOTIDE SEQUENCE [LARGE SCALE GENOMIC DNA]</scope>
    <source>
        <strain evidence="5">IMCC1753</strain>
    </source>
</reference>
<dbReference type="Gene3D" id="3.30.465.10">
    <property type="match status" value="1"/>
</dbReference>
<keyword evidence="5" id="KW-1185">Reference proteome</keyword>
<dbReference type="InterPro" id="IPR006094">
    <property type="entry name" value="Oxid_FAD_bind_N"/>
</dbReference>
<gene>
    <name evidence="4" type="ORF">EUU25_00750</name>
</gene>
<dbReference type="InterPro" id="IPR036318">
    <property type="entry name" value="FAD-bd_PCMH-like_sf"/>
</dbReference>
<dbReference type="InterPro" id="IPR016171">
    <property type="entry name" value="Vanillyl_alc_oxidase_C-sub2"/>
</dbReference>
<feature type="domain" description="FAD-binding PCMH-type" evidence="3">
    <location>
        <begin position="53"/>
        <end position="241"/>
    </location>
</feature>
<evidence type="ECO:0000256" key="1">
    <source>
        <dbReference type="ARBA" id="ARBA00022630"/>
    </source>
</evidence>
<dbReference type="GO" id="GO:0008720">
    <property type="term" value="F:D-lactate dehydrogenase (NAD+) activity"/>
    <property type="evidence" value="ECO:0007669"/>
    <property type="project" value="TreeGrafter"/>
</dbReference>
<sequence>MESLMLPPGFNQKRFDAVLAQFREAIGTDWVFSSEEDLNTYRDFYSPYWGEDKELRASAGVAPASVEEVQKIVRIANETGVPIYPVSTGRNLGYGGSAPNMSGSVVVDLKRMNRILEVNEKRHFVLVEPGVSYFDLYRHLRDTGSKLWIDCPDPAWGSLIGNSLDRGVGYTYAHLRDHFAAHCGMEVVLPNGEVMRTGMGARDGTKTWQDFRWGFGPYIDGMFSQGNYGIVTKMGFWLTPEPEAGLSVSVVAPKYHDIIPLTDITLQLENVGVITGQVSISSPLLGAFRAKPDKAMRELIAKKGGGTPAEFEQIANGQAYWHQRITFLGPKKVIEAQWEYAQRQFAAISGVKYLNLQHYDFPISMEQFAGLKPDFDSDRPSFFGIPTLEGFMLGTRSETNPTPTHGHCWLAPSITRDGEELIKAQNILQRGLLDYGIDTGDNAPVPIPYTRYYQFFLPFFISDDPAANAKMREGMVRIIDLGAEHGWLEYRAHPIFQDQIMGQYNFNNNVLQRFHETLKDAIDPKGTISPGRYAIWPKAMRKGRA</sequence>
<dbReference type="EMBL" id="CP035733">
    <property type="protein sequence ID" value="QGY79275.1"/>
    <property type="molecule type" value="Genomic_DNA"/>
</dbReference>
<dbReference type="Pfam" id="PF01565">
    <property type="entry name" value="FAD_binding_4"/>
    <property type="match status" value="1"/>
</dbReference>
<dbReference type="SUPFAM" id="SSF55103">
    <property type="entry name" value="FAD-linked oxidases, C-terminal domain"/>
    <property type="match status" value="1"/>
</dbReference>
<dbReference type="PANTHER" id="PTHR11748">
    <property type="entry name" value="D-LACTATE DEHYDROGENASE"/>
    <property type="match status" value="1"/>
</dbReference>
<dbReference type="Gene3D" id="1.10.45.10">
    <property type="entry name" value="Vanillyl-alcohol Oxidase, Chain A, domain 4"/>
    <property type="match status" value="1"/>
</dbReference>